<gene>
    <name evidence="3" type="ORF">PZE19_27970</name>
</gene>
<evidence type="ECO:0000259" key="2">
    <source>
        <dbReference type="SMART" id="SM00235"/>
    </source>
</evidence>
<dbReference type="SMART" id="SM00235">
    <property type="entry name" value="ZnMc"/>
    <property type="match status" value="1"/>
</dbReference>
<reference evidence="3 4" key="1">
    <citation type="submission" date="2023-03" db="EMBL/GenBank/DDBJ databases">
        <title>Paludisphaera mucosa sp. nov. a novel planctomycete from northern fen.</title>
        <authorList>
            <person name="Ivanova A."/>
        </authorList>
    </citation>
    <scope>NUCLEOTIDE SEQUENCE [LARGE SCALE GENOMIC DNA]</scope>
    <source>
        <strain evidence="3 4">Pla2</strain>
    </source>
</reference>
<dbReference type="InterPro" id="IPR006026">
    <property type="entry name" value="Peptidase_Metallo"/>
</dbReference>
<dbReference type="InterPro" id="IPR024079">
    <property type="entry name" value="MetalloPept_cat_dom_sf"/>
</dbReference>
<name>A0ABT6FJE4_9BACT</name>
<feature type="signal peptide" evidence="1">
    <location>
        <begin position="1"/>
        <end position="19"/>
    </location>
</feature>
<dbReference type="Gene3D" id="3.40.390.10">
    <property type="entry name" value="Collagenase (Catalytic Domain)"/>
    <property type="match status" value="1"/>
</dbReference>
<dbReference type="SUPFAM" id="SSF55486">
    <property type="entry name" value="Metalloproteases ('zincins'), catalytic domain"/>
    <property type="match status" value="1"/>
</dbReference>
<feature type="chain" id="PRO_5046862747" description="Peptidase metallopeptidase domain-containing protein" evidence="1">
    <location>
        <begin position="20"/>
        <end position="372"/>
    </location>
</feature>
<sequence>MRASWLGGPFLTAACMVAAASPARGFQQAPTPASAALDAIATRLEALPDKIEERLRERREAFSQPAQGGGAAPGFVVRFSKRWTPGQTITVAFRGGSEARRREIADVVSEWTRYANLKFDFGLNPATGKYRTWQPTDATYAADIRVSFDRRGYYSLVGTDGIDDVITHPGEESLNLERFDVNPPADWKGVALHEFGHAIGFEHEHQGGPACDFRFDDDAGYVRTTDGVGQFVADSAGRRPGLYTQLGGPPNNWSRQKVDFNLKQLPASSSMVAGPFDKLSIMKYYFDASMFASGRMSECYTDFENVVLSAQDKAGAAQAYPHDKDEMAGDLFMRSKLFKELSENRQVPAKFRGFYERRLRDVDEIRRRLKDH</sequence>
<protein>
    <recommendedName>
        <fullName evidence="2">Peptidase metallopeptidase domain-containing protein</fullName>
    </recommendedName>
</protein>
<dbReference type="EMBL" id="JARRAG010000002">
    <property type="protein sequence ID" value="MDG3007619.1"/>
    <property type="molecule type" value="Genomic_DNA"/>
</dbReference>
<comment type="caution">
    <text evidence="3">The sequence shown here is derived from an EMBL/GenBank/DDBJ whole genome shotgun (WGS) entry which is preliminary data.</text>
</comment>
<evidence type="ECO:0000313" key="3">
    <source>
        <dbReference type="EMBL" id="MDG3007619.1"/>
    </source>
</evidence>
<dbReference type="RefSeq" id="WP_277863893.1">
    <property type="nucleotide sequence ID" value="NZ_JARRAG010000002.1"/>
</dbReference>
<keyword evidence="4" id="KW-1185">Reference proteome</keyword>
<keyword evidence="1" id="KW-0732">Signal</keyword>
<accession>A0ABT6FJE4</accession>
<organism evidence="3 4">
    <name type="scientific">Paludisphaera mucosa</name>
    <dbReference type="NCBI Taxonomy" id="3030827"/>
    <lineage>
        <taxon>Bacteria</taxon>
        <taxon>Pseudomonadati</taxon>
        <taxon>Planctomycetota</taxon>
        <taxon>Planctomycetia</taxon>
        <taxon>Isosphaerales</taxon>
        <taxon>Isosphaeraceae</taxon>
        <taxon>Paludisphaera</taxon>
    </lineage>
</organism>
<feature type="domain" description="Peptidase metallopeptidase" evidence="2">
    <location>
        <begin position="79"/>
        <end position="245"/>
    </location>
</feature>
<proteinExistence type="predicted"/>
<dbReference type="PROSITE" id="PS51257">
    <property type="entry name" value="PROKAR_LIPOPROTEIN"/>
    <property type="match status" value="1"/>
</dbReference>
<evidence type="ECO:0000256" key="1">
    <source>
        <dbReference type="SAM" id="SignalP"/>
    </source>
</evidence>
<evidence type="ECO:0000313" key="4">
    <source>
        <dbReference type="Proteomes" id="UP001216907"/>
    </source>
</evidence>
<dbReference type="Proteomes" id="UP001216907">
    <property type="component" value="Unassembled WGS sequence"/>
</dbReference>